<evidence type="ECO:0000313" key="7">
    <source>
        <dbReference type="Proteomes" id="UP000010388"/>
    </source>
</evidence>
<dbReference type="SMART" id="SM00382">
    <property type="entry name" value="AAA"/>
    <property type="match status" value="2"/>
</dbReference>
<dbReference type="HOGENOM" id="CLU_000604_36_0_3"/>
<dbReference type="GO" id="GO:0016887">
    <property type="term" value="F:ATP hydrolysis activity"/>
    <property type="evidence" value="ECO:0007669"/>
    <property type="project" value="InterPro"/>
</dbReference>
<feature type="region of interest" description="Disordered" evidence="4">
    <location>
        <begin position="567"/>
        <end position="616"/>
    </location>
</feature>
<evidence type="ECO:0000259" key="5">
    <source>
        <dbReference type="PROSITE" id="PS50893"/>
    </source>
</evidence>
<dbReference type="FunFam" id="3.40.50.300:FF:000309">
    <property type="entry name" value="ABC transporter ATP-binding protein"/>
    <property type="match status" value="1"/>
</dbReference>
<dbReference type="InterPro" id="IPR051309">
    <property type="entry name" value="ABCF_ATPase"/>
</dbReference>
<feature type="domain" description="ABC transporter" evidence="5">
    <location>
        <begin position="33"/>
        <end position="293"/>
    </location>
</feature>
<dbReference type="PROSITE" id="PS00211">
    <property type="entry name" value="ABC_TRANSPORTER_1"/>
    <property type="match status" value="2"/>
</dbReference>
<evidence type="ECO:0000256" key="1">
    <source>
        <dbReference type="ARBA" id="ARBA00022737"/>
    </source>
</evidence>
<dbReference type="InterPro" id="IPR003593">
    <property type="entry name" value="AAA+_ATPase"/>
</dbReference>
<evidence type="ECO:0000313" key="6">
    <source>
        <dbReference type="EMBL" id="AFY28736.1"/>
    </source>
</evidence>
<feature type="compositionally biased region" description="Basic and acidic residues" evidence="4">
    <location>
        <begin position="567"/>
        <end position="592"/>
    </location>
</feature>
<evidence type="ECO:0000256" key="2">
    <source>
        <dbReference type="ARBA" id="ARBA00022741"/>
    </source>
</evidence>
<dbReference type="FunFam" id="3.40.50.300:FF:000011">
    <property type="entry name" value="Putative ABC transporter ATP-binding component"/>
    <property type="match status" value="1"/>
</dbReference>
<dbReference type="Pfam" id="PF00005">
    <property type="entry name" value="ABC_tran"/>
    <property type="match status" value="2"/>
</dbReference>
<dbReference type="KEGG" id="cgc:Cyagr_1578"/>
<keyword evidence="3" id="KW-0067">ATP-binding</keyword>
<accession>K9P7N5</accession>
<gene>
    <name evidence="6" type="ordered locus">Cyagr_1578</name>
</gene>
<dbReference type="SUPFAM" id="SSF52540">
    <property type="entry name" value="P-loop containing nucleoside triphosphate hydrolases"/>
    <property type="match status" value="2"/>
</dbReference>
<dbReference type="STRING" id="292564.Cyagr_1578"/>
<dbReference type="PROSITE" id="PS50893">
    <property type="entry name" value="ABC_TRANSPORTER_2"/>
    <property type="match status" value="2"/>
</dbReference>
<dbReference type="InterPro" id="IPR027417">
    <property type="entry name" value="P-loop_NTPase"/>
</dbReference>
<dbReference type="InterPro" id="IPR003439">
    <property type="entry name" value="ABC_transporter-like_ATP-bd"/>
</dbReference>
<dbReference type="InterPro" id="IPR032781">
    <property type="entry name" value="ABC_tran_Xtn"/>
</dbReference>
<sequence>MIILTTRPDPLDSLQDAPAGDDAHTATAFRSVLRLERIGKIYPTGEVLRDITWEVKAGDRIGLVGVNGAGKSTQMRIIAGLEEPTSGQVVRQGDPRIAYLQQEFDVDPARSVRQELFQAFGEAAQVLNRQRQVEDAMASEEAAADPALLDRLIDELGQLQSRFEALHGYELDARIDKLLPSIGFTPESAERAVGDYSGGWQMRIALGKILLQEPDLLLLDEPTNHLDVETIQWLETYLVEQTVPLVVISHDRAFLDRVCNQIVETERGVSRTYLGNYSQHLEQKALEREAGQAAYERQQKELSSQQAYIDRFRASATRSTQAKSREKLLEKVERIEAPLESVSGPRFAFPPAPRSGRLVASIENLTHGYDDQILFLGANLEVERGDRIAFVGPNGAGKSTLLRLVMGYEIPLEGQAGLGEHHVVAGYFEQNQAEALDLAKTVIDTLFEAVPDWTQTQVRSLLGSFGFSNDTVFKPVAKLSGGEKARLALALMLLTPCNLLVLDEPTNHLDIPAKQMLEEALMAYEGAALLVSHDRFFIGRVANRIVEVRDGELVLYRGDYAYYQEKKREEAEESERLEQERRLTARREEQRQKQKAKAAGKAGGTSGGKAEGKAGR</sequence>
<dbReference type="PANTHER" id="PTHR42855">
    <property type="entry name" value="ABC TRANSPORTER ATP-BINDING SUBUNIT"/>
    <property type="match status" value="1"/>
</dbReference>
<dbReference type="Pfam" id="PF12848">
    <property type="entry name" value="ABC_tran_Xtn"/>
    <property type="match status" value="1"/>
</dbReference>
<evidence type="ECO:0000256" key="3">
    <source>
        <dbReference type="ARBA" id="ARBA00022840"/>
    </source>
</evidence>
<feature type="region of interest" description="Disordered" evidence="4">
    <location>
        <begin position="1"/>
        <end position="21"/>
    </location>
</feature>
<name>K9P7N5_CYAGP</name>
<proteinExistence type="predicted"/>
<dbReference type="eggNOG" id="COG0488">
    <property type="taxonomic scope" value="Bacteria"/>
</dbReference>
<keyword evidence="2" id="KW-0547">Nucleotide-binding</keyword>
<evidence type="ECO:0000256" key="4">
    <source>
        <dbReference type="SAM" id="MobiDB-lite"/>
    </source>
</evidence>
<protein>
    <submittedName>
        <fullName evidence="6">ATPase component of ABC transporters with duplicated ATPase domain</fullName>
    </submittedName>
</protein>
<dbReference type="GO" id="GO:0005524">
    <property type="term" value="F:ATP binding"/>
    <property type="evidence" value="ECO:0007669"/>
    <property type="project" value="UniProtKB-KW"/>
</dbReference>
<organism evidence="6 7">
    <name type="scientific">Cyanobium gracile (strain ATCC 27147 / PCC 6307)</name>
    <dbReference type="NCBI Taxonomy" id="292564"/>
    <lineage>
        <taxon>Bacteria</taxon>
        <taxon>Bacillati</taxon>
        <taxon>Cyanobacteriota</taxon>
        <taxon>Cyanophyceae</taxon>
        <taxon>Synechococcales</taxon>
        <taxon>Prochlorococcaceae</taxon>
        <taxon>Cyanobium</taxon>
    </lineage>
</organism>
<dbReference type="AlphaFoldDB" id="K9P7N5"/>
<reference evidence="7" key="1">
    <citation type="journal article" date="2013" name="Proc. Natl. Acad. Sci. U.S.A.">
        <title>Improving the coverage of the cyanobacterial phylum using diversity-driven genome sequencing.</title>
        <authorList>
            <person name="Shih P.M."/>
            <person name="Wu D."/>
            <person name="Latifi A."/>
            <person name="Axen S.D."/>
            <person name="Fewer D.P."/>
            <person name="Talla E."/>
            <person name="Calteau A."/>
            <person name="Cai F."/>
            <person name="Tandeau de Marsac N."/>
            <person name="Rippka R."/>
            <person name="Herdman M."/>
            <person name="Sivonen K."/>
            <person name="Coursin T."/>
            <person name="Laurent T."/>
            <person name="Goodwin L."/>
            <person name="Nolan M."/>
            <person name="Davenport K.W."/>
            <person name="Han C.S."/>
            <person name="Rubin E.M."/>
            <person name="Eisen J.A."/>
            <person name="Woyke T."/>
            <person name="Gugger M."/>
            <person name="Kerfeld C.A."/>
        </authorList>
    </citation>
    <scope>NUCLEOTIDE SEQUENCE [LARGE SCALE GENOMIC DNA]</scope>
    <source>
        <strain evidence="7">ATCC 27147 / PCC 6307</strain>
    </source>
</reference>
<dbReference type="Gene3D" id="3.40.50.300">
    <property type="entry name" value="P-loop containing nucleotide triphosphate hydrolases"/>
    <property type="match status" value="2"/>
</dbReference>
<dbReference type="InterPro" id="IPR017871">
    <property type="entry name" value="ABC_transporter-like_CS"/>
</dbReference>
<feature type="domain" description="ABC transporter" evidence="5">
    <location>
        <begin position="360"/>
        <end position="575"/>
    </location>
</feature>
<dbReference type="PATRIC" id="fig|292564.3.peg.1503"/>
<keyword evidence="1" id="KW-0677">Repeat</keyword>
<dbReference type="PANTHER" id="PTHR42855:SF1">
    <property type="entry name" value="ABC TRANSPORTER DOMAIN-CONTAINING PROTEIN"/>
    <property type="match status" value="1"/>
</dbReference>
<dbReference type="CDD" id="cd03221">
    <property type="entry name" value="ABCF_EF-3"/>
    <property type="match status" value="2"/>
</dbReference>
<dbReference type="EMBL" id="CP003495">
    <property type="protein sequence ID" value="AFY28736.1"/>
    <property type="molecule type" value="Genomic_DNA"/>
</dbReference>
<dbReference type="GO" id="GO:0003676">
    <property type="term" value="F:nucleic acid binding"/>
    <property type="evidence" value="ECO:0007669"/>
    <property type="project" value="UniProtKB-ARBA"/>
</dbReference>
<dbReference type="Proteomes" id="UP000010388">
    <property type="component" value="Chromosome"/>
</dbReference>